<dbReference type="EMBL" id="BAABWU010000007">
    <property type="protein sequence ID" value="GAA6196703.1"/>
    <property type="molecule type" value="Genomic_DNA"/>
</dbReference>
<name>A0ABQ0ALJ3_9RHOB</name>
<dbReference type="Proteomes" id="UP001441944">
    <property type="component" value="Unassembled WGS sequence"/>
</dbReference>
<evidence type="ECO:0000313" key="2">
    <source>
        <dbReference type="Proteomes" id="UP001441944"/>
    </source>
</evidence>
<comment type="caution">
    <text evidence="1">The sequence shown here is derived from an EMBL/GenBank/DDBJ whole genome shotgun (WGS) entry which is preliminary data.</text>
</comment>
<protein>
    <submittedName>
        <fullName evidence="1">Uncharacterized protein</fullName>
    </submittedName>
</protein>
<proteinExistence type="predicted"/>
<sequence length="63" mass="6376">MGVPRPVGGSGEGIRAVRGFPPLPGEVAKIIAGCFGRAAINRNSETGKVGHVHLMIARSPAAS</sequence>
<accession>A0ABQ0ALJ3</accession>
<organism evidence="1 2">
    <name type="scientific">Pseudophaeobacter arcticus</name>
    <dbReference type="NCBI Taxonomy" id="385492"/>
    <lineage>
        <taxon>Bacteria</taxon>
        <taxon>Pseudomonadati</taxon>
        <taxon>Pseudomonadota</taxon>
        <taxon>Alphaproteobacteria</taxon>
        <taxon>Rhodobacterales</taxon>
        <taxon>Paracoccaceae</taxon>
        <taxon>Pseudophaeobacter</taxon>
    </lineage>
</organism>
<evidence type="ECO:0000313" key="1">
    <source>
        <dbReference type="EMBL" id="GAA6196703.1"/>
    </source>
</evidence>
<gene>
    <name evidence="1" type="ORF">NBRC116598_21470</name>
</gene>
<keyword evidence="2" id="KW-1185">Reference proteome</keyword>
<reference evidence="1 2" key="1">
    <citation type="submission" date="2024-04" db="EMBL/GenBank/DDBJ databases">
        <title>Draft genome sequence of Pseudophaeobacter arcticus NBRC 116598.</title>
        <authorList>
            <person name="Miyakawa T."/>
            <person name="Kusuya Y."/>
            <person name="Miura T."/>
        </authorList>
    </citation>
    <scope>NUCLEOTIDE SEQUENCE [LARGE SCALE GENOMIC DNA]</scope>
    <source>
        <strain evidence="1 2">SU-CL00105</strain>
    </source>
</reference>